<name>A0A8J7HZ01_9NOST</name>
<dbReference type="Pfam" id="PF20703">
    <property type="entry name" value="nSTAND1"/>
    <property type="match status" value="1"/>
</dbReference>
<feature type="repeat" description="WD" evidence="3">
    <location>
        <begin position="1100"/>
        <end position="1141"/>
    </location>
</feature>
<feature type="domain" description="Novel STAND NTPase 1" evidence="7">
    <location>
        <begin position="253"/>
        <end position="682"/>
    </location>
</feature>
<dbReference type="SMART" id="SM00320">
    <property type="entry name" value="WD40"/>
    <property type="match status" value="14"/>
</dbReference>
<dbReference type="FunFam" id="2.130.10.10:FF:000228">
    <property type="entry name" value="COMPASS-like H3K4 histone methylase component WDR5A"/>
    <property type="match status" value="1"/>
</dbReference>
<dbReference type="PANTHER" id="PTHR19879">
    <property type="entry name" value="TRANSCRIPTION INITIATION FACTOR TFIID"/>
    <property type="match status" value="1"/>
</dbReference>
<sequence length="1478" mass="162711">MASEWAAQVIGINYYPDYTTLKPLTAAAEDAERIAEQLEQYGYRPFRAQCLPRTLNQKGQSKIDPQGAVRVQELLEAIANLFNPPPPNPIPETALFFFSGHGWCKTVAGKEEVFLATSDVLPGEQIYGIPLSWLGEELQTSQAKRVIVWLDCCYGGELLKFIPTNKDYCLITATRSYETGIEIPHTQGLLTQALIEGLNPQKDPDGIINSHKLADFIKKRMAQTAQRPLIANSQRAIPLTTKFPQQSFQDQCPYRSLLYFSENKQDAEVFFGRSALTQQLIAQVRNHHRLIAVLGASGSGKSSLLRAGLLYQLKLGQEIPLSDRWTYITPFTPQETPVESLKQAFAVSLPNFSLPETTATPPPTPPRERGGEDLREQMRGGVPTVLQPSENRDIAHVIAKRLQALTTPVILIIDQLEECFTMCNDSQRQEFFDCLIALIDATDNLCILLGMRSDFRGRLREYPEFAERIDKPYINVEHLNREELEEAITKPAEWVGLGIEGTLKQQLINDVEDYPGSLPLLQYTLTELWRESRKQGDEFLRLKTYQDLGGVEGTLQKRADAVYESLSLTEQTVARRIFLELTQMGETIDVRRRVRLRELVNSHHSLELLQQVSDKLAAKDARLITKTDEPDSQDVILDVVHEALIRHWKKLRDWKEEYKWGIGIERQIEAEAQEWEKNEKKPGFLRQNDRLAVAELYLTKFGDWQMLNGVAEEYIQKSQERRDKLVREEKERQQEKLKAARRQNRVVTMFSIGLAGVAIFAVYQWYNAQNKAKEAIQKTQQSVIALAQTSETFLLSNKHFEALVAALQSGRQLSGRPVKDANLEQTANQQAVVALKQAIYNIQEQNRLEGHSTLVYSVAFSPDSKTIASASWDKTVKLWNAATGKEIITLKEHTYPVWSVTFSPDGKTIASASADTTVKLWNAATGKKITTLKGHSSEVYGVAFSPDGKTIASASADNTVKLWNVATGKKITTLNGHSNLVWGVAFSPDGKTIASASWDKTMKLWNASTGQEITTFNGHSNAVYGVAFSPDGKTIASASADNTVKLWNAATGQEITTLKGHSSKVLSVAFSPDGKTIASASSDKTVKLWNASTGQEITSLNGHSNTVYSVAFSSDGKTIASASADTTVKLWNAATDGKITTINGHNSVVWGVAFSPDGKTIASASSDKTVKLWNAATGEEITTLKGHSSEVWGIVFSPDGKTIASTGADNTVKLWNVVTGQKITTLNKHSNGIWGLAFSPDGKTIASASGDKTVKLWNAATGQEIITLNEHSDGVWGVAFSPDGKTIASASSDKTVKLWNVATGKTITTFNGHSNSVWGVAFSPDGKTIASASADNTVKLWNVATGKTITTLNGHNSVVWGVAFSSDGKTIASASSDKTVKLWNAATGQEIITFNKHSSEVYGVAFSPDGKTIASASADNTVKLWNIYPNQLKNLITSGSLEDLISYSCNWLRPYLESNPNVSKSDRTLCDDIGTKSN</sequence>
<dbReference type="InterPro" id="IPR015943">
    <property type="entry name" value="WD40/YVTN_repeat-like_dom_sf"/>
</dbReference>
<dbReference type="Pfam" id="PF00400">
    <property type="entry name" value="WD40"/>
    <property type="match status" value="4"/>
</dbReference>
<evidence type="ECO:0000259" key="6">
    <source>
        <dbReference type="Pfam" id="PF00656"/>
    </source>
</evidence>
<dbReference type="SUPFAM" id="SSF50978">
    <property type="entry name" value="WD40 repeat-like"/>
    <property type="match status" value="2"/>
</dbReference>
<dbReference type="Proteomes" id="UP000632766">
    <property type="component" value="Unassembled WGS sequence"/>
</dbReference>
<feature type="coiled-coil region" evidence="4">
    <location>
        <begin position="711"/>
        <end position="743"/>
    </location>
</feature>
<dbReference type="RefSeq" id="WP_198126701.1">
    <property type="nucleotide sequence ID" value="NZ_JAECZC010000054.1"/>
</dbReference>
<dbReference type="EMBL" id="JAECZC010000054">
    <property type="protein sequence ID" value="MBH8564879.1"/>
    <property type="molecule type" value="Genomic_DNA"/>
</dbReference>
<evidence type="ECO:0000256" key="3">
    <source>
        <dbReference type="PROSITE-ProRule" id="PRU00221"/>
    </source>
</evidence>
<protein>
    <submittedName>
        <fullName evidence="9">Caspase family protein</fullName>
    </submittedName>
</protein>
<keyword evidence="1 3" id="KW-0853">WD repeat</keyword>
<feature type="domain" description="EML-like second beta-propeller" evidence="8">
    <location>
        <begin position="1233"/>
        <end position="1391"/>
    </location>
</feature>
<keyword evidence="4" id="KW-0175">Coiled coil</keyword>
<reference evidence="9 10" key="1">
    <citation type="journal article" date="2021" name="Int. J. Syst. Evol. Microbiol.">
        <title>Amazonocrinis nigriterrae gen. nov., sp. nov., Atlanticothrix silvestris gen. nov., sp. nov. and Dendronalium phyllosphericum gen. nov., sp. nov., nostocacean cyanobacteria from Brazilian environments.</title>
        <authorList>
            <person name="Alvarenga D.O."/>
            <person name="Andreote A.P.D."/>
            <person name="Branco L.H.Z."/>
            <person name="Delbaje E."/>
            <person name="Cruz R.B."/>
            <person name="Varani A.M."/>
            <person name="Fiore M.F."/>
        </authorList>
    </citation>
    <scope>NUCLEOTIDE SEQUENCE [LARGE SCALE GENOMIC DNA]</scope>
    <source>
        <strain evidence="9 10">CENA67</strain>
    </source>
</reference>
<feature type="repeat" description="WD" evidence="3">
    <location>
        <begin position="1352"/>
        <end position="1393"/>
    </location>
</feature>
<evidence type="ECO:0000259" key="7">
    <source>
        <dbReference type="Pfam" id="PF20703"/>
    </source>
</evidence>
<dbReference type="GO" id="GO:0004197">
    <property type="term" value="F:cysteine-type endopeptidase activity"/>
    <property type="evidence" value="ECO:0007669"/>
    <property type="project" value="InterPro"/>
</dbReference>
<dbReference type="Gene3D" id="2.130.10.10">
    <property type="entry name" value="YVTN repeat-like/Quinoprotein amine dehydrogenase"/>
    <property type="match status" value="7"/>
</dbReference>
<dbReference type="SUPFAM" id="SSF52540">
    <property type="entry name" value="P-loop containing nucleoside triphosphate hydrolases"/>
    <property type="match status" value="1"/>
</dbReference>
<feature type="repeat" description="WD" evidence="3">
    <location>
        <begin position="1268"/>
        <end position="1309"/>
    </location>
</feature>
<dbReference type="GO" id="GO:0006508">
    <property type="term" value="P:proteolysis"/>
    <property type="evidence" value="ECO:0007669"/>
    <property type="project" value="InterPro"/>
</dbReference>
<organism evidence="9 10">
    <name type="scientific">Amazonocrinis nigriterrae CENA67</name>
    <dbReference type="NCBI Taxonomy" id="2794033"/>
    <lineage>
        <taxon>Bacteria</taxon>
        <taxon>Bacillati</taxon>
        <taxon>Cyanobacteriota</taxon>
        <taxon>Cyanophyceae</taxon>
        <taxon>Nostocales</taxon>
        <taxon>Nostocaceae</taxon>
        <taxon>Amazonocrinis</taxon>
        <taxon>Amazonocrinis nigriterrae</taxon>
    </lineage>
</organism>
<dbReference type="SMART" id="SM00564">
    <property type="entry name" value="PQQ"/>
    <property type="match status" value="10"/>
</dbReference>
<dbReference type="PANTHER" id="PTHR19879:SF9">
    <property type="entry name" value="TRANSCRIPTION INITIATION FACTOR TFIID SUBUNIT 5"/>
    <property type="match status" value="1"/>
</dbReference>
<evidence type="ECO:0000313" key="10">
    <source>
        <dbReference type="Proteomes" id="UP000632766"/>
    </source>
</evidence>
<accession>A0A8J7HZ01</accession>
<evidence type="ECO:0000256" key="2">
    <source>
        <dbReference type="ARBA" id="ARBA00022737"/>
    </source>
</evidence>
<feature type="repeat" description="WD" evidence="3">
    <location>
        <begin position="1058"/>
        <end position="1099"/>
    </location>
</feature>
<dbReference type="InterPro" id="IPR049052">
    <property type="entry name" value="nSTAND1"/>
</dbReference>
<dbReference type="PROSITE" id="PS50294">
    <property type="entry name" value="WD_REPEATS_REGION"/>
    <property type="match status" value="14"/>
</dbReference>
<evidence type="ECO:0000313" key="9">
    <source>
        <dbReference type="EMBL" id="MBH8564879.1"/>
    </source>
</evidence>
<dbReference type="Gene3D" id="3.40.50.1460">
    <property type="match status" value="1"/>
</dbReference>
<dbReference type="InterPro" id="IPR029030">
    <property type="entry name" value="Caspase-like_dom_sf"/>
</dbReference>
<dbReference type="InterPro" id="IPR019775">
    <property type="entry name" value="WD40_repeat_CS"/>
</dbReference>
<dbReference type="CDD" id="cd00200">
    <property type="entry name" value="WD40"/>
    <property type="match status" value="2"/>
</dbReference>
<feature type="repeat" description="WD" evidence="3">
    <location>
        <begin position="848"/>
        <end position="889"/>
    </location>
</feature>
<feature type="repeat" description="WD" evidence="3">
    <location>
        <begin position="1310"/>
        <end position="1351"/>
    </location>
</feature>
<feature type="repeat" description="WD" evidence="3">
    <location>
        <begin position="1394"/>
        <end position="1427"/>
    </location>
</feature>
<feature type="repeat" description="WD" evidence="3">
    <location>
        <begin position="974"/>
        <end position="1015"/>
    </location>
</feature>
<keyword evidence="10" id="KW-1185">Reference proteome</keyword>
<dbReference type="InterPro" id="IPR001680">
    <property type="entry name" value="WD40_rpt"/>
</dbReference>
<feature type="repeat" description="WD" evidence="3">
    <location>
        <begin position="1016"/>
        <end position="1057"/>
    </location>
</feature>
<keyword evidence="2" id="KW-0677">Repeat</keyword>
<dbReference type="Pfam" id="PF00656">
    <property type="entry name" value="Peptidase_C14"/>
    <property type="match status" value="1"/>
</dbReference>
<evidence type="ECO:0000256" key="4">
    <source>
        <dbReference type="SAM" id="Coils"/>
    </source>
</evidence>
<feature type="repeat" description="WD" evidence="3">
    <location>
        <begin position="1142"/>
        <end position="1183"/>
    </location>
</feature>
<dbReference type="Pfam" id="PF23414">
    <property type="entry name" value="Beta-prop_EML_2"/>
    <property type="match status" value="1"/>
</dbReference>
<comment type="caution">
    <text evidence="9">The sequence shown here is derived from an EMBL/GenBank/DDBJ whole genome shotgun (WGS) entry which is preliminary data.</text>
</comment>
<dbReference type="SUPFAM" id="SSF52129">
    <property type="entry name" value="Caspase-like"/>
    <property type="match status" value="1"/>
</dbReference>
<dbReference type="Gene3D" id="3.40.50.300">
    <property type="entry name" value="P-loop containing nucleotide triphosphate hydrolases"/>
    <property type="match status" value="1"/>
</dbReference>
<feature type="repeat" description="WD" evidence="3">
    <location>
        <begin position="932"/>
        <end position="973"/>
    </location>
</feature>
<feature type="repeat" description="WD" evidence="3">
    <location>
        <begin position="890"/>
        <end position="931"/>
    </location>
</feature>
<dbReference type="InterPro" id="IPR027417">
    <property type="entry name" value="P-loop_NTPase"/>
</dbReference>
<evidence type="ECO:0000256" key="5">
    <source>
        <dbReference type="SAM" id="MobiDB-lite"/>
    </source>
</evidence>
<feature type="domain" description="Peptidase C14 caspase" evidence="6">
    <location>
        <begin position="7"/>
        <end position="231"/>
    </location>
</feature>
<dbReference type="InterPro" id="IPR018391">
    <property type="entry name" value="PQQ_b-propeller_rpt"/>
</dbReference>
<dbReference type="InterPro" id="IPR020472">
    <property type="entry name" value="WD40_PAC1"/>
</dbReference>
<evidence type="ECO:0000256" key="1">
    <source>
        <dbReference type="ARBA" id="ARBA00022574"/>
    </source>
</evidence>
<feature type="repeat" description="WD" evidence="3">
    <location>
        <begin position="1226"/>
        <end position="1267"/>
    </location>
</feature>
<evidence type="ECO:0000259" key="8">
    <source>
        <dbReference type="Pfam" id="PF23414"/>
    </source>
</evidence>
<dbReference type="Pfam" id="PF25173">
    <property type="entry name" value="Beta-prop_WDR3_1st"/>
    <property type="match status" value="1"/>
</dbReference>
<feature type="region of interest" description="Disordered" evidence="5">
    <location>
        <begin position="353"/>
        <end position="374"/>
    </location>
</feature>
<dbReference type="InterPro" id="IPR011600">
    <property type="entry name" value="Pept_C14_caspase"/>
</dbReference>
<proteinExistence type="predicted"/>
<dbReference type="PRINTS" id="PR00320">
    <property type="entry name" value="GPROTEINBRPT"/>
</dbReference>
<dbReference type="InterPro" id="IPR055442">
    <property type="entry name" value="Beta-prop_EML-like_2nd"/>
</dbReference>
<feature type="repeat" description="WD" evidence="3">
    <location>
        <begin position="1184"/>
        <end position="1225"/>
    </location>
</feature>
<dbReference type="PROSITE" id="PS00678">
    <property type="entry name" value="WD_REPEATS_1"/>
    <property type="match status" value="13"/>
</dbReference>
<gene>
    <name evidence="9" type="ORF">I8748_22295</name>
</gene>
<dbReference type="PROSITE" id="PS50082">
    <property type="entry name" value="WD_REPEATS_2"/>
    <property type="match status" value="14"/>
</dbReference>
<dbReference type="InterPro" id="IPR036322">
    <property type="entry name" value="WD40_repeat_dom_sf"/>
</dbReference>